<reference evidence="1" key="1">
    <citation type="journal article" date="2021" name="Front. Microbiol.">
        <title>Comprehensive Comparative Genomics and Phenotyping of Methylobacterium Species.</title>
        <authorList>
            <person name="Alessa O."/>
            <person name="Ogura Y."/>
            <person name="Fujitani Y."/>
            <person name="Takami H."/>
            <person name="Hayashi T."/>
            <person name="Sahin N."/>
            <person name="Tani A."/>
        </authorList>
    </citation>
    <scope>NUCLEOTIDE SEQUENCE</scope>
    <source>
        <strain evidence="1">NBRC 15686</strain>
    </source>
</reference>
<evidence type="ECO:0000313" key="1">
    <source>
        <dbReference type="EMBL" id="GJE63226.1"/>
    </source>
</evidence>
<proteinExistence type="predicted"/>
<accession>A0ABQ4U7K3</accession>
<name>A0ABQ4U7K3_9HYPH</name>
<gene>
    <name evidence="1" type="ORF">LNAOJCKE_0420</name>
</gene>
<dbReference type="RefSeq" id="WP_238222014.1">
    <property type="nucleotide sequence ID" value="NZ_BAAADH010000020.1"/>
</dbReference>
<organism evidence="1 2">
    <name type="scientific">Methylorubrum aminovorans</name>
    <dbReference type="NCBI Taxonomy" id="269069"/>
    <lineage>
        <taxon>Bacteria</taxon>
        <taxon>Pseudomonadati</taxon>
        <taxon>Pseudomonadota</taxon>
        <taxon>Alphaproteobacteria</taxon>
        <taxon>Hyphomicrobiales</taxon>
        <taxon>Methylobacteriaceae</taxon>
        <taxon>Methylorubrum</taxon>
    </lineage>
</organism>
<dbReference type="EMBL" id="BPRC01000001">
    <property type="protein sequence ID" value="GJE63226.1"/>
    <property type="molecule type" value="Genomic_DNA"/>
</dbReference>
<comment type="caution">
    <text evidence="1">The sequence shown here is derived from an EMBL/GenBank/DDBJ whole genome shotgun (WGS) entry which is preliminary data.</text>
</comment>
<protein>
    <submittedName>
        <fullName evidence="1">Uncharacterized protein</fullName>
    </submittedName>
</protein>
<keyword evidence="2" id="KW-1185">Reference proteome</keyword>
<sequence length="113" mass="13304">MDSEFHNPYDVYQRLVPSETTPGQFDLITYQHVPDEFYEQNRLMREASKTIPIGEMHMFVRPPPLTWHLLCQKHPEFAQAQSAPDVDRKMANEIMDALRAMGEERCIVTVHRF</sequence>
<evidence type="ECO:0000313" key="2">
    <source>
        <dbReference type="Proteomes" id="UP001055039"/>
    </source>
</evidence>
<reference evidence="1" key="2">
    <citation type="submission" date="2021-08" db="EMBL/GenBank/DDBJ databases">
        <authorList>
            <person name="Tani A."/>
            <person name="Ola A."/>
            <person name="Ogura Y."/>
            <person name="Katsura K."/>
            <person name="Hayashi T."/>
        </authorList>
    </citation>
    <scope>NUCLEOTIDE SEQUENCE</scope>
    <source>
        <strain evidence="1">NBRC 15686</strain>
    </source>
</reference>
<dbReference type="Proteomes" id="UP001055039">
    <property type="component" value="Unassembled WGS sequence"/>
</dbReference>